<dbReference type="Proteomes" id="UP000011546">
    <property type="component" value="Unassembled WGS sequence"/>
</dbReference>
<dbReference type="OrthoDB" id="304381at2157"/>
<evidence type="ECO:0000313" key="1">
    <source>
        <dbReference type="EMBL" id="EMA70047.1"/>
    </source>
</evidence>
<organism evidence="1 2">
    <name type="scientific">Halorubrum kocurii JCM 14978</name>
    <dbReference type="NCBI Taxonomy" id="1230456"/>
    <lineage>
        <taxon>Archaea</taxon>
        <taxon>Methanobacteriati</taxon>
        <taxon>Methanobacteriota</taxon>
        <taxon>Stenosarchaea group</taxon>
        <taxon>Halobacteria</taxon>
        <taxon>Halobacteriales</taxon>
        <taxon>Haloferacaceae</taxon>
        <taxon>Halorubrum</taxon>
    </lineage>
</organism>
<gene>
    <name evidence="1" type="ORF">C468_00890</name>
</gene>
<accession>M0PJ49</accession>
<evidence type="ECO:0000313" key="2">
    <source>
        <dbReference type="Proteomes" id="UP000011546"/>
    </source>
</evidence>
<dbReference type="AlphaFoldDB" id="M0PJ49"/>
<keyword evidence="2" id="KW-1185">Reference proteome</keyword>
<dbReference type="EMBL" id="AOJH01000006">
    <property type="protein sequence ID" value="EMA70047.1"/>
    <property type="molecule type" value="Genomic_DNA"/>
</dbReference>
<dbReference type="PATRIC" id="fig|1230456.3.peg.163"/>
<proteinExistence type="predicted"/>
<protein>
    <submittedName>
        <fullName evidence="1">Ferrichrome-binding protein</fullName>
    </submittedName>
</protein>
<name>M0PJ49_9EURY</name>
<dbReference type="RefSeq" id="WP_008846959.1">
    <property type="nucleotide sequence ID" value="NZ_AOJH01000006.1"/>
</dbReference>
<reference evidence="1 2" key="1">
    <citation type="journal article" date="2014" name="PLoS Genet.">
        <title>Phylogenetically driven sequencing of extremely halophilic archaea reveals strategies for static and dynamic osmo-response.</title>
        <authorList>
            <person name="Becker E.A."/>
            <person name="Seitzer P.M."/>
            <person name="Tritt A."/>
            <person name="Larsen D."/>
            <person name="Krusor M."/>
            <person name="Yao A.I."/>
            <person name="Wu D."/>
            <person name="Madern D."/>
            <person name="Eisen J.A."/>
            <person name="Darling A.E."/>
            <person name="Facciotti M.T."/>
        </authorList>
    </citation>
    <scope>NUCLEOTIDE SEQUENCE [LARGE SCALE GENOMIC DNA]</scope>
    <source>
        <strain evidence="1 2">JCM 14978</strain>
    </source>
</reference>
<comment type="caution">
    <text evidence="1">The sequence shown here is derived from an EMBL/GenBank/DDBJ whole genome shotgun (WGS) entry which is preliminary data.</text>
</comment>
<sequence length="134" mass="15148">MTASLNFSLNNSFFGLDDSNVEELTENVAPFIGNTTFRRTDGWHTYRHYTMYEAFEKVSAVFQHRGAVRPLRRRPWSTAAWPVSQPRCSLPFGLDTLVVNAGGSILRRHCVQRYGYSRGRPACGAGRTSILAEF</sequence>